<accession>A0ABT7R069</accession>
<dbReference type="PANTHER" id="PTHR42790">
    <property type="entry name" value="AMINOTRANSFERASE"/>
    <property type="match status" value="1"/>
</dbReference>
<dbReference type="Pfam" id="PF00155">
    <property type="entry name" value="Aminotran_1_2"/>
    <property type="match status" value="1"/>
</dbReference>
<proteinExistence type="predicted"/>
<dbReference type="Proteomes" id="UP001169069">
    <property type="component" value="Unassembled WGS sequence"/>
</dbReference>
<evidence type="ECO:0000259" key="5">
    <source>
        <dbReference type="Pfam" id="PF00155"/>
    </source>
</evidence>
<organism evidence="6 7">
    <name type="scientific">Sulfurovum zhangzhouensis</name>
    <dbReference type="NCBI Taxonomy" id="3019067"/>
    <lineage>
        <taxon>Bacteria</taxon>
        <taxon>Pseudomonadati</taxon>
        <taxon>Campylobacterota</taxon>
        <taxon>Epsilonproteobacteria</taxon>
        <taxon>Campylobacterales</taxon>
        <taxon>Sulfurovaceae</taxon>
        <taxon>Sulfurovum</taxon>
    </lineage>
</organism>
<dbReference type="Gene3D" id="3.40.640.10">
    <property type="entry name" value="Type I PLP-dependent aspartate aminotransferase-like (Major domain)"/>
    <property type="match status" value="1"/>
</dbReference>
<keyword evidence="7" id="KW-1185">Reference proteome</keyword>
<dbReference type="InterPro" id="IPR004839">
    <property type="entry name" value="Aminotransferase_I/II_large"/>
</dbReference>
<evidence type="ECO:0000313" key="6">
    <source>
        <dbReference type="EMBL" id="MDM5271896.1"/>
    </source>
</evidence>
<evidence type="ECO:0000256" key="2">
    <source>
        <dbReference type="ARBA" id="ARBA00022576"/>
    </source>
</evidence>
<feature type="domain" description="Aminotransferase class I/classII large" evidence="5">
    <location>
        <begin position="33"/>
        <end position="360"/>
    </location>
</feature>
<sequence>MKRSFIREILEHTTNQTISFAGGLPNESLFPYEALRDSGYRALSEPSSLQYTTSQGYRPLREKIAEHYTKQGFPTKSDEILITSGSQQALDIITRYYHSREITIEAPSYLGAMNVFNLNRLEQSAVTLETDGIDIDGFALSFQQSKLAYLIPDFQNPTGLTYSEEKRRAVAEHIENTGGILIEDSPYSELFFERSYPSISSMIPEQSYHLGSFSKVLAPALRIGWIRASEPLLQPLIPYKEAMDLHTNSVAQRIIADYLSDTEAFQRHLETLRSSYGQKMELFAKALDEFLPMFQYNKPKGGMFIYGSLDGISTSSLVQKCLQKDVVFVPGREFYLDGSIDNEIRFNFTNSSEDKIIEGLQIIHSVL</sequence>
<dbReference type="InterPro" id="IPR050859">
    <property type="entry name" value="Class-I_PLP-dep_aminotransf"/>
</dbReference>
<keyword evidence="3" id="KW-0808">Transferase</keyword>
<dbReference type="GO" id="GO:0008483">
    <property type="term" value="F:transaminase activity"/>
    <property type="evidence" value="ECO:0007669"/>
    <property type="project" value="UniProtKB-KW"/>
</dbReference>
<dbReference type="EMBL" id="JAQIBD010000002">
    <property type="protein sequence ID" value="MDM5271896.1"/>
    <property type="molecule type" value="Genomic_DNA"/>
</dbReference>
<protein>
    <submittedName>
        <fullName evidence="6">PLP-dependent aminotransferase family protein</fullName>
    </submittedName>
</protein>
<dbReference type="PANTHER" id="PTHR42790:SF19">
    <property type="entry name" value="KYNURENINE_ALPHA-AMINOADIPATE AMINOTRANSFERASE, MITOCHONDRIAL"/>
    <property type="match status" value="1"/>
</dbReference>
<name>A0ABT7R069_9BACT</name>
<keyword evidence="4" id="KW-0663">Pyridoxal phosphate</keyword>
<evidence type="ECO:0000313" key="7">
    <source>
        <dbReference type="Proteomes" id="UP001169069"/>
    </source>
</evidence>
<dbReference type="InterPro" id="IPR015424">
    <property type="entry name" value="PyrdxlP-dep_Trfase"/>
</dbReference>
<dbReference type="RefSeq" id="WP_289413619.1">
    <property type="nucleotide sequence ID" value="NZ_JAQIBD010000002.1"/>
</dbReference>
<evidence type="ECO:0000256" key="3">
    <source>
        <dbReference type="ARBA" id="ARBA00022679"/>
    </source>
</evidence>
<evidence type="ECO:0000256" key="1">
    <source>
        <dbReference type="ARBA" id="ARBA00001933"/>
    </source>
</evidence>
<comment type="cofactor">
    <cofactor evidence="1">
        <name>pyridoxal 5'-phosphate</name>
        <dbReference type="ChEBI" id="CHEBI:597326"/>
    </cofactor>
</comment>
<dbReference type="InterPro" id="IPR015421">
    <property type="entry name" value="PyrdxlP-dep_Trfase_major"/>
</dbReference>
<dbReference type="SUPFAM" id="SSF53383">
    <property type="entry name" value="PLP-dependent transferases"/>
    <property type="match status" value="1"/>
</dbReference>
<gene>
    <name evidence="6" type="ORF">PGH07_06875</name>
</gene>
<comment type="caution">
    <text evidence="6">The sequence shown here is derived from an EMBL/GenBank/DDBJ whole genome shotgun (WGS) entry which is preliminary data.</text>
</comment>
<dbReference type="InterPro" id="IPR015422">
    <property type="entry name" value="PyrdxlP-dep_Trfase_small"/>
</dbReference>
<evidence type="ECO:0000256" key="4">
    <source>
        <dbReference type="ARBA" id="ARBA00022898"/>
    </source>
</evidence>
<dbReference type="CDD" id="cd00609">
    <property type="entry name" value="AAT_like"/>
    <property type="match status" value="1"/>
</dbReference>
<dbReference type="Gene3D" id="3.90.1150.10">
    <property type="entry name" value="Aspartate Aminotransferase, domain 1"/>
    <property type="match status" value="1"/>
</dbReference>
<reference evidence="6" key="1">
    <citation type="submission" date="2023-01" db="EMBL/GenBank/DDBJ databases">
        <title>Sulfurovum sp. zt1-1 genome assembly.</title>
        <authorList>
            <person name="Wang J."/>
        </authorList>
    </citation>
    <scope>NUCLEOTIDE SEQUENCE</scope>
    <source>
        <strain evidence="6">Zt1-1</strain>
    </source>
</reference>
<keyword evidence="2 6" id="KW-0032">Aminotransferase</keyword>